<dbReference type="InterPro" id="IPR022121">
    <property type="entry name" value="Peptidase_M73_camelysin"/>
</dbReference>
<dbReference type="EMBL" id="AP023418">
    <property type="protein sequence ID" value="BCK80916.1"/>
    <property type="molecule type" value="Genomic_DNA"/>
</dbReference>
<dbReference type="NCBIfam" id="TIGR04088">
    <property type="entry name" value="cognate_SipW"/>
    <property type="match status" value="1"/>
</dbReference>
<organism evidence="1 2">
    <name type="scientific">Vescimonas coprocola</name>
    <dbReference type="NCBI Taxonomy" id="2714355"/>
    <lineage>
        <taxon>Bacteria</taxon>
        <taxon>Bacillati</taxon>
        <taxon>Bacillota</taxon>
        <taxon>Clostridia</taxon>
        <taxon>Eubacteriales</taxon>
        <taxon>Oscillospiraceae</taxon>
        <taxon>Vescimonas</taxon>
    </lineage>
</organism>
<evidence type="ECO:0000313" key="2">
    <source>
        <dbReference type="Proteomes" id="UP000681035"/>
    </source>
</evidence>
<sequence length="480" mass="50319">MTNRKSTKRALLGSVMAMVLCLAMLVGATFAWFTDTASTGVNKIQAGNLDIEIQDENGNAIKNLAWKTQEGTAFDEEQNPLWEPGCTYELTPFQIVNKGNLALKYKIVVTGLEGDSGLLKVITFTYKTADGTAFDIHQEGHLTAKGTDKASTGLITLTGTMDTTAGNDYMGKELKNITITVVATQDTVESDSFNNRYDNAAEYPEKVPTTVTVATAEELRTALTTLTDAGSGDNKVIINEDITLAEGETWTPITVDGYRGAGVITVEGNGHTISGLNNALFAGGFAGTSGIVIKDLTLDKMTINDSTNTQGIGAFICNVDSMPKIELVNCHLTNSTITSTAGARVGGLVGWSSGYNKPNDGPVDTYVTITKCSVDNCEITAKGSVGGIIGHAGANPATYHSITDCTVTNTKLHSTDDGGWRVGVVVGTANVGEVTINHAVSTGNTLAQDSKTAPAGQSELYGRFVPGTTGKLTIDGTAIS</sequence>
<name>A0A810Q5G2_9FIRM</name>
<dbReference type="Pfam" id="PF12389">
    <property type="entry name" value="Peptidase_M73"/>
    <property type="match status" value="1"/>
</dbReference>
<dbReference type="Gene3D" id="2.160.20.110">
    <property type="match status" value="1"/>
</dbReference>
<dbReference type="SUPFAM" id="SSF51126">
    <property type="entry name" value="Pectin lyase-like"/>
    <property type="match status" value="1"/>
</dbReference>
<reference evidence="1" key="1">
    <citation type="submission" date="2020-09" db="EMBL/GenBank/DDBJ databases">
        <title>New species isolated from human feces.</title>
        <authorList>
            <person name="Kitahara M."/>
            <person name="Shigeno Y."/>
            <person name="Shime M."/>
            <person name="Matsumoto Y."/>
            <person name="Nakamura S."/>
            <person name="Motooka D."/>
            <person name="Fukuoka S."/>
            <person name="Nishikawa H."/>
            <person name="Benno Y."/>
        </authorList>
    </citation>
    <scope>NUCLEOTIDE SEQUENCE</scope>
    <source>
        <strain evidence="1">MM50</strain>
    </source>
</reference>
<dbReference type="AlphaFoldDB" id="A0A810Q5G2"/>
<accession>A0A810Q5G2</accession>
<dbReference type="InterPro" id="IPR011050">
    <property type="entry name" value="Pectin_lyase_fold/virulence"/>
</dbReference>
<keyword evidence="2" id="KW-1185">Reference proteome</keyword>
<evidence type="ECO:0008006" key="3">
    <source>
        <dbReference type="Google" id="ProtNLM"/>
    </source>
</evidence>
<dbReference type="InterPro" id="IPR023833">
    <property type="entry name" value="Signal_pept_SipW-depend-type"/>
</dbReference>
<dbReference type="RefSeq" id="WP_213541750.1">
    <property type="nucleotide sequence ID" value="NZ_AP023418.1"/>
</dbReference>
<evidence type="ECO:0000313" key="1">
    <source>
        <dbReference type="EMBL" id="BCK80916.1"/>
    </source>
</evidence>
<protein>
    <recommendedName>
        <fullName evidence="3">SipW-cognate class signal peptide</fullName>
    </recommendedName>
</protein>
<dbReference type="Proteomes" id="UP000681035">
    <property type="component" value="Chromosome"/>
</dbReference>
<gene>
    <name evidence="1" type="ORF">MM50RIKEN_06790</name>
</gene>
<dbReference type="KEGG" id="vcop:MM50RIKEN_06790"/>
<proteinExistence type="predicted"/>